<keyword evidence="3" id="KW-1185">Reference proteome</keyword>
<reference evidence="2 3" key="1">
    <citation type="submission" date="2019-06" db="EMBL/GenBank/DDBJ databases">
        <authorList>
            <person name="Jiang L."/>
        </authorList>
    </citation>
    <scope>NUCLEOTIDE SEQUENCE [LARGE SCALE GENOMIC DNA]</scope>
    <source>
        <strain evidence="2 3">YIM 48858</strain>
    </source>
</reference>
<dbReference type="RefSeq" id="WP_139081651.1">
    <property type="nucleotide sequence ID" value="NZ_VDFV01000012.1"/>
</dbReference>
<name>A0A5C4NCI3_9RHOB</name>
<gene>
    <name evidence="2" type="ORF">FHG71_10580</name>
</gene>
<sequence length="462" mass="49776">MRIKTLAAVLALAWGGMAAAQPARLDMTLPEARAIARQAVLSGDAALAREIAAGLLAGNPDDRAALVVLASAEPALGRPAQGRLAAARAWRLSRTDAQRHEAARLAAAAALAERRFFLAEFWLRRALNVAPDAEQEARTRRDAGRVRTLNPWRVDVELSFAPSDNVNGGSESAFNLVDGLPFVGVISVDGRALAGYEGTLDLRVSRRLSESERQRTVLSVRAYARGVALSQEAKDLIEQETDPGDPPITGADFAFRSVELRLRQDRALAGARVGADLSLGSTWSGDELYRRTLRLAGDASRPLGEGRQVRVSGFVEPRWDDDGDRAELRLGAEGAWSTRAFGRDRLTLALSRGQVRSDNVNAAQTSWGARASYDLGRAVGPARLGVDVRALWSDYEDYAVVFPVPGGRQDRTLSVTLEAAFAAWDYAGFIPVATLEASRTESNVGRFDSDNLGLGVAIRSTF</sequence>
<protein>
    <recommendedName>
        <fullName evidence="4">DUF560 domain-containing protein</fullName>
    </recommendedName>
</protein>
<organism evidence="2 3">
    <name type="scientific">Rubellimicrobium roseum</name>
    <dbReference type="NCBI Taxonomy" id="687525"/>
    <lineage>
        <taxon>Bacteria</taxon>
        <taxon>Pseudomonadati</taxon>
        <taxon>Pseudomonadota</taxon>
        <taxon>Alphaproteobacteria</taxon>
        <taxon>Rhodobacterales</taxon>
        <taxon>Roseobacteraceae</taxon>
        <taxon>Rubellimicrobium</taxon>
    </lineage>
</organism>
<proteinExistence type="predicted"/>
<dbReference type="AlphaFoldDB" id="A0A5C4NCI3"/>
<dbReference type="Proteomes" id="UP000305709">
    <property type="component" value="Unassembled WGS sequence"/>
</dbReference>
<evidence type="ECO:0000313" key="2">
    <source>
        <dbReference type="EMBL" id="TNC71615.1"/>
    </source>
</evidence>
<accession>A0A5C4NCI3</accession>
<comment type="caution">
    <text evidence="2">The sequence shown here is derived from an EMBL/GenBank/DDBJ whole genome shotgun (WGS) entry which is preliminary data.</text>
</comment>
<dbReference type="EMBL" id="VDFV01000012">
    <property type="protein sequence ID" value="TNC71615.1"/>
    <property type="molecule type" value="Genomic_DNA"/>
</dbReference>
<evidence type="ECO:0000313" key="3">
    <source>
        <dbReference type="Proteomes" id="UP000305709"/>
    </source>
</evidence>
<evidence type="ECO:0000256" key="1">
    <source>
        <dbReference type="SAM" id="SignalP"/>
    </source>
</evidence>
<evidence type="ECO:0008006" key="4">
    <source>
        <dbReference type="Google" id="ProtNLM"/>
    </source>
</evidence>
<feature type="chain" id="PRO_5022802988" description="DUF560 domain-containing protein" evidence="1">
    <location>
        <begin position="21"/>
        <end position="462"/>
    </location>
</feature>
<dbReference type="OrthoDB" id="7684399at2"/>
<keyword evidence="1" id="KW-0732">Signal</keyword>
<feature type="signal peptide" evidence="1">
    <location>
        <begin position="1"/>
        <end position="20"/>
    </location>
</feature>